<protein>
    <submittedName>
        <fullName evidence="1">Uncharacterized protein</fullName>
    </submittedName>
</protein>
<evidence type="ECO:0000313" key="2">
    <source>
        <dbReference type="Proteomes" id="UP000707206"/>
    </source>
</evidence>
<dbReference type="Proteomes" id="UP000707206">
    <property type="component" value="Unassembled WGS sequence"/>
</dbReference>
<dbReference type="AlphaFoldDB" id="A0A967EEI1"/>
<proteinExistence type="predicted"/>
<accession>A0A967EEI1</accession>
<dbReference type="RefSeq" id="WP_152574902.1">
    <property type="nucleotide sequence ID" value="NZ_VIKU02000004.1"/>
</dbReference>
<dbReference type="EMBL" id="VIKU02000004">
    <property type="protein sequence ID" value="NHF60393.1"/>
    <property type="molecule type" value="Genomic_DNA"/>
</dbReference>
<evidence type="ECO:0000313" key="1">
    <source>
        <dbReference type="EMBL" id="NHF60393.1"/>
    </source>
</evidence>
<reference evidence="1" key="2">
    <citation type="submission" date="2020-03" db="EMBL/GenBank/DDBJ databases">
        <title>Flavobacteriaceae bacterium strain TP-CH-4, a member of the family Flavobacteriaceae isolated from a deep-sea seamount.</title>
        <authorList>
            <person name="Zhang D.-C."/>
        </authorList>
    </citation>
    <scope>NUCLEOTIDE SEQUENCE</scope>
    <source>
        <strain evidence="1">TP-CH-4</strain>
    </source>
</reference>
<keyword evidence="2" id="KW-1185">Reference proteome</keyword>
<name>A0A967EEI1_9FLAO</name>
<organism evidence="1 2">
    <name type="scientific">Pelagihabitans pacificus</name>
    <dbReference type="NCBI Taxonomy" id="2696054"/>
    <lineage>
        <taxon>Bacteria</taxon>
        <taxon>Pseudomonadati</taxon>
        <taxon>Bacteroidota</taxon>
        <taxon>Flavobacteriia</taxon>
        <taxon>Flavobacteriales</taxon>
        <taxon>Flavobacteriaceae</taxon>
        <taxon>Pelagihabitans</taxon>
    </lineage>
</organism>
<sequence>MIKFVSIVVSTLILFQSFNIHWKDIVELDELIEHAQFHAEEYGDNFVVFISKHYGELEAEHSQKHQEEKKDHEQLPFQHQCQTASLSAFVLNQPTEYSAALEIKSDEDSNYFYQASYRFLAQEGLFQPPQQA</sequence>
<reference evidence="1" key="1">
    <citation type="submission" date="2019-07" db="EMBL/GenBank/DDBJ databases">
        <authorList>
            <person name="De-Chao Zhang Q."/>
        </authorList>
    </citation>
    <scope>NUCLEOTIDE SEQUENCE</scope>
    <source>
        <strain evidence="1">TP-CH-4</strain>
    </source>
</reference>
<gene>
    <name evidence="1" type="ORF">FK220_013650</name>
</gene>
<comment type="caution">
    <text evidence="1">The sequence shown here is derived from an EMBL/GenBank/DDBJ whole genome shotgun (WGS) entry which is preliminary data.</text>
</comment>